<gene>
    <name evidence="3" type="ORF">DW352_11550</name>
</gene>
<dbReference type="PROSITE" id="PS01148">
    <property type="entry name" value="UPF0033"/>
    <property type="match status" value="1"/>
</dbReference>
<comment type="similarity">
    <text evidence="1">Belongs to the sulfur carrier protein TusA family.</text>
</comment>
<dbReference type="InterPro" id="IPR036868">
    <property type="entry name" value="TusA-like_sf"/>
</dbReference>
<reference evidence="3 4" key="1">
    <citation type="submission" date="2018-07" db="EMBL/GenBank/DDBJ databases">
        <authorList>
            <person name="Quirk P.G."/>
            <person name="Krulwich T.A."/>
        </authorList>
    </citation>
    <scope>NUCLEOTIDE SEQUENCE [LARGE SCALE GENOMIC DNA]</scope>
    <source>
        <strain evidence="3 4">CC-BB4</strain>
    </source>
</reference>
<evidence type="ECO:0000313" key="4">
    <source>
        <dbReference type="Proteomes" id="UP000254889"/>
    </source>
</evidence>
<dbReference type="GO" id="GO:0016740">
    <property type="term" value="F:transferase activity"/>
    <property type="evidence" value="ECO:0007669"/>
    <property type="project" value="UniProtKB-KW"/>
</dbReference>
<protein>
    <submittedName>
        <fullName evidence="3">Sulfurtransferase TusA family protein</fullName>
    </submittedName>
</protein>
<dbReference type="Gene3D" id="3.30.110.40">
    <property type="entry name" value="TusA-like domain"/>
    <property type="match status" value="1"/>
</dbReference>
<dbReference type="InterPro" id="IPR001455">
    <property type="entry name" value="TusA-like"/>
</dbReference>
<dbReference type="EMBL" id="CP031417">
    <property type="protein sequence ID" value="AXK81092.1"/>
    <property type="molecule type" value="Genomic_DNA"/>
</dbReference>
<dbReference type="Pfam" id="PF01206">
    <property type="entry name" value="TusA"/>
    <property type="match status" value="1"/>
</dbReference>
<dbReference type="CDD" id="cd00291">
    <property type="entry name" value="SirA_YedF_YeeD"/>
    <property type="match status" value="1"/>
</dbReference>
<dbReference type="OrthoDB" id="9797551at2"/>
<dbReference type="PANTHER" id="PTHR33279:SF6">
    <property type="entry name" value="SULFUR CARRIER PROTEIN YEDF-RELATED"/>
    <property type="match status" value="1"/>
</dbReference>
<dbReference type="Proteomes" id="UP000254889">
    <property type="component" value="Chromosome"/>
</dbReference>
<name>A0A345ZVZ5_9HYPH</name>
<dbReference type="RefSeq" id="WP_115691374.1">
    <property type="nucleotide sequence ID" value="NZ_CP031417.1"/>
</dbReference>
<accession>A0A345ZVZ5</accession>
<dbReference type="AlphaFoldDB" id="A0A345ZVZ5"/>
<dbReference type="PANTHER" id="PTHR33279">
    <property type="entry name" value="SULFUR CARRIER PROTEIN YEDF-RELATED"/>
    <property type="match status" value="1"/>
</dbReference>
<evidence type="ECO:0000313" key="3">
    <source>
        <dbReference type="EMBL" id="AXK81092.1"/>
    </source>
</evidence>
<proteinExistence type="inferred from homology"/>
<keyword evidence="4" id="KW-1185">Reference proteome</keyword>
<dbReference type="KEGG" id="ptaw:DW352_11550"/>
<organism evidence="3 4">
    <name type="scientific">Pseudolabrys taiwanensis</name>
    <dbReference type="NCBI Taxonomy" id="331696"/>
    <lineage>
        <taxon>Bacteria</taxon>
        <taxon>Pseudomonadati</taxon>
        <taxon>Pseudomonadota</taxon>
        <taxon>Alphaproteobacteria</taxon>
        <taxon>Hyphomicrobiales</taxon>
        <taxon>Xanthobacteraceae</taxon>
        <taxon>Pseudolabrys</taxon>
    </lineage>
</organism>
<keyword evidence="3" id="KW-0808">Transferase</keyword>
<evidence type="ECO:0000256" key="1">
    <source>
        <dbReference type="ARBA" id="ARBA00008984"/>
    </source>
</evidence>
<evidence type="ECO:0000259" key="2">
    <source>
        <dbReference type="PROSITE" id="PS01148"/>
    </source>
</evidence>
<dbReference type="SUPFAM" id="SSF64307">
    <property type="entry name" value="SirA-like"/>
    <property type="match status" value="1"/>
</dbReference>
<feature type="domain" description="UPF0033" evidence="2">
    <location>
        <begin position="11"/>
        <end position="35"/>
    </location>
</feature>
<sequence>MSAPPPAALVLDMRGLRCPQPVLRAKKALRSLSEGESLVLECTDPLTVIDVPHFCNQTGHRLAAQERKDALYVFTIVKRA</sequence>